<dbReference type="PANTHER" id="PTHR46585:SF1">
    <property type="entry name" value="CHROMO DOMAIN-CONTAINING PROTEIN"/>
    <property type="match status" value="1"/>
</dbReference>
<feature type="non-terminal residue" evidence="2">
    <location>
        <position position="1"/>
    </location>
</feature>
<evidence type="ECO:0000313" key="3">
    <source>
        <dbReference type="Proteomes" id="UP000740883"/>
    </source>
</evidence>
<dbReference type="InterPro" id="IPR012337">
    <property type="entry name" value="RNaseH-like_sf"/>
</dbReference>
<dbReference type="GO" id="GO:0005634">
    <property type="term" value="C:nucleus"/>
    <property type="evidence" value="ECO:0007669"/>
    <property type="project" value="UniProtKB-ARBA"/>
</dbReference>
<dbReference type="PROSITE" id="PS50994">
    <property type="entry name" value="INTEGRASE"/>
    <property type="match status" value="1"/>
</dbReference>
<keyword evidence="3" id="KW-1185">Reference proteome</keyword>
<dbReference type="InterPro" id="IPR036397">
    <property type="entry name" value="RNaseH_sf"/>
</dbReference>
<dbReference type="AlphaFoldDB" id="A0A9P6H049"/>
<name>A0A9P6H049_9MICR</name>
<dbReference type="Proteomes" id="UP000740883">
    <property type="component" value="Unassembled WGS sequence"/>
</dbReference>
<sequence>IDFRDIGKYVLVAIDYHTRLVWGVVLNEKRGISLVNFLTDLCRMGKKPEEYVTDNGKEFDNEDFRLMCRRMDINHRKVSIESHRSNGRVERVIGTLRESIMKQVEEVFEDKVGKAIKIYNNSYHSGIRCTPIEARQDETGEVMIENELEGRYQKQFLRRKRETFDVGQRVRIAKKENLKGCDKYEKGRFLEMGQVQDRCKGDPYIVRLDNERMVKKRHYDLKGVRCGRD</sequence>
<evidence type="ECO:0000259" key="1">
    <source>
        <dbReference type="PROSITE" id="PS50994"/>
    </source>
</evidence>
<dbReference type="Pfam" id="PF00665">
    <property type="entry name" value="rve"/>
    <property type="match status" value="1"/>
</dbReference>
<protein>
    <recommendedName>
        <fullName evidence="1">Integrase catalytic domain-containing protein</fullName>
    </recommendedName>
</protein>
<comment type="caution">
    <text evidence="2">The sequence shown here is derived from an EMBL/GenBank/DDBJ whole genome shotgun (WGS) entry which is preliminary data.</text>
</comment>
<dbReference type="GO" id="GO:0015074">
    <property type="term" value="P:DNA integration"/>
    <property type="evidence" value="ECO:0007669"/>
    <property type="project" value="InterPro"/>
</dbReference>
<dbReference type="SUPFAM" id="SSF53098">
    <property type="entry name" value="Ribonuclease H-like"/>
    <property type="match status" value="1"/>
</dbReference>
<dbReference type="GO" id="GO:0003676">
    <property type="term" value="F:nucleic acid binding"/>
    <property type="evidence" value="ECO:0007669"/>
    <property type="project" value="InterPro"/>
</dbReference>
<dbReference type="InterPro" id="IPR001584">
    <property type="entry name" value="Integrase_cat-core"/>
</dbReference>
<reference evidence="2 3" key="1">
    <citation type="journal article" date="2020" name="Genome Biol. Evol.">
        <title>Comparative genomics of strictly vertically transmitted, feminizing microsporidia endosymbionts of amphipod crustaceans.</title>
        <authorList>
            <person name="Cormier A."/>
            <person name="Chebbi M.A."/>
            <person name="Giraud I."/>
            <person name="Wattier R."/>
            <person name="Teixeira M."/>
            <person name="Gilbert C."/>
            <person name="Rigaud T."/>
            <person name="Cordaux R."/>
        </authorList>
    </citation>
    <scope>NUCLEOTIDE SEQUENCE [LARGE SCALE GENOMIC DNA]</scope>
    <source>
        <strain evidence="2 3">Ou3-Ou53</strain>
    </source>
</reference>
<dbReference type="PANTHER" id="PTHR46585">
    <property type="entry name" value="INTEGRASE CORE DOMAIN CONTAINING PROTEIN"/>
    <property type="match status" value="1"/>
</dbReference>
<accession>A0A9P6H049</accession>
<dbReference type="EMBL" id="SBJO01000233">
    <property type="protein sequence ID" value="KAF9761955.1"/>
    <property type="molecule type" value="Genomic_DNA"/>
</dbReference>
<evidence type="ECO:0000313" key="2">
    <source>
        <dbReference type="EMBL" id="KAF9761955.1"/>
    </source>
</evidence>
<dbReference type="Gene3D" id="3.30.420.10">
    <property type="entry name" value="Ribonuclease H-like superfamily/Ribonuclease H"/>
    <property type="match status" value="1"/>
</dbReference>
<dbReference type="OrthoDB" id="2194752at2759"/>
<organism evidence="2 3">
    <name type="scientific">Nosema granulosis</name>
    <dbReference type="NCBI Taxonomy" id="83296"/>
    <lineage>
        <taxon>Eukaryota</taxon>
        <taxon>Fungi</taxon>
        <taxon>Fungi incertae sedis</taxon>
        <taxon>Microsporidia</taxon>
        <taxon>Nosematidae</taxon>
        <taxon>Nosema</taxon>
    </lineage>
</organism>
<proteinExistence type="predicted"/>
<gene>
    <name evidence="2" type="ORF">NGRA_2312</name>
</gene>
<feature type="domain" description="Integrase catalytic" evidence="1">
    <location>
        <begin position="1"/>
        <end position="139"/>
    </location>
</feature>